<name>A0AAD4LGQ3_9AGAM</name>
<feature type="compositionally biased region" description="Acidic residues" evidence="1">
    <location>
        <begin position="18"/>
        <end position="28"/>
    </location>
</feature>
<organism evidence="3 4">
    <name type="scientific">Lactarius akahatsu</name>
    <dbReference type="NCBI Taxonomy" id="416441"/>
    <lineage>
        <taxon>Eukaryota</taxon>
        <taxon>Fungi</taxon>
        <taxon>Dikarya</taxon>
        <taxon>Basidiomycota</taxon>
        <taxon>Agaricomycotina</taxon>
        <taxon>Agaricomycetes</taxon>
        <taxon>Russulales</taxon>
        <taxon>Russulaceae</taxon>
        <taxon>Lactarius</taxon>
    </lineage>
</organism>
<keyword evidence="2" id="KW-1133">Transmembrane helix</keyword>
<dbReference type="EMBL" id="JAKELL010000031">
    <property type="protein sequence ID" value="KAH8990343.1"/>
    <property type="molecule type" value="Genomic_DNA"/>
</dbReference>
<reference evidence="3" key="1">
    <citation type="submission" date="2022-01" db="EMBL/GenBank/DDBJ databases">
        <title>Comparative genomics reveals a dynamic genome evolution in the ectomycorrhizal milk-cap (Lactarius) mushrooms.</title>
        <authorList>
            <consortium name="DOE Joint Genome Institute"/>
            <person name="Lebreton A."/>
            <person name="Tang N."/>
            <person name="Kuo A."/>
            <person name="LaButti K."/>
            <person name="Drula E."/>
            <person name="Barry K."/>
            <person name="Clum A."/>
            <person name="Lipzen A."/>
            <person name="Mousain D."/>
            <person name="Ng V."/>
            <person name="Wang R."/>
            <person name="Wang X."/>
            <person name="Dai Y."/>
            <person name="Henrissat B."/>
            <person name="Grigoriev I.V."/>
            <person name="Guerin-Laguette A."/>
            <person name="Yu F."/>
            <person name="Martin F.M."/>
        </authorList>
    </citation>
    <scope>NUCLEOTIDE SEQUENCE</scope>
    <source>
        <strain evidence="3">QP</strain>
    </source>
</reference>
<accession>A0AAD4LGQ3</accession>
<evidence type="ECO:0000313" key="4">
    <source>
        <dbReference type="Proteomes" id="UP001201163"/>
    </source>
</evidence>
<evidence type="ECO:0000313" key="3">
    <source>
        <dbReference type="EMBL" id="KAH8990343.1"/>
    </source>
</evidence>
<comment type="caution">
    <text evidence="3">The sequence shown here is derived from an EMBL/GenBank/DDBJ whole genome shotgun (WGS) entry which is preliminary data.</text>
</comment>
<keyword evidence="2" id="KW-0472">Membrane</keyword>
<proteinExistence type="predicted"/>
<evidence type="ECO:0000256" key="1">
    <source>
        <dbReference type="SAM" id="MobiDB-lite"/>
    </source>
</evidence>
<keyword evidence="2" id="KW-0812">Transmembrane</keyword>
<keyword evidence="4" id="KW-1185">Reference proteome</keyword>
<feature type="compositionally biased region" description="Low complexity" evidence="1">
    <location>
        <begin position="34"/>
        <end position="53"/>
    </location>
</feature>
<protein>
    <submittedName>
        <fullName evidence="3">Uncharacterized protein</fullName>
    </submittedName>
</protein>
<feature type="transmembrane region" description="Helical" evidence="2">
    <location>
        <begin position="160"/>
        <end position="180"/>
    </location>
</feature>
<sequence>MTQISDEQERKQQKNPEDDNSWEDVSEDEPNRPSRPSSTLSTPSNSFRSATRSSVRRRKTTVVTSPKRYTHGDSRTPARVPQERSLTAGPPPQPAAILGQTSEPLTPVPLLKYHENVVFPGPPPQPAAIPGPGLGTLALDTLRYVSDILGTVLRMLKTPISLVVVIFVCTYAISITSGAIRTALAPICSIPIVSLACPTLQPHHASPPNRVPRRADFPRLLDVESKTLESLLDETVEGPGLALEIKKAEIATSDLVTLVRVSNLNSRDVLADSLGDFVKDSRRVGRGLTRFSSRVGGAVDNIIAVNDYALHAIEAANSKPSAFSLSRFSPFAPSASVTKQVVVRTFTEAMNTLSANMQRLVLEAEVSISDLNKLEEHLKSIHEIVSREDSSISAARGELLAQLWTILGGNREELDKMDEHRALLKGVGGYRDRALAHVVAALQMLETMAEDMEELRERVAAPQLVGETIPIHVHMKSLRSGLERLKGRRAGARKLEEEIVKRVMGSKVNVDS</sequence>
<feature type="region of interest" description="Disordered" evidence="1">
    <location>
        <begin position="1"/>
        <end position="100"/>
    </location>
</feature>
<dbReference type="Proteomes" id="UP001201163">
    <property type="component" value="Unassembled WGS sequence"/>
</dbReference>
<dbReference type="AlphaFoldDB" id="A0AAD4LGQ3"/>
<evidence type="ECO:0000256" key="2">
    <source>
        <dbReference type="SAM" id="Phobius"/>
    </source>
</evidence>
<gene>
    <name evidence="3" type="ORF">EDB92DRAFT_790653</name>
</gene>
<feature type="compositionally biased region" description="Basic and acidic residues" evidence="1">
    <location>
        <begin position="7"/>
        <end position="17"/>
    </location>
</feature>